<proteinExistence type="predicted"/>
<reference evidence="2" key="1">
    <citation type="journal article" date="2021" name="Proc. Natl. Acad. Sci. U.S.A.">
        <title>A Catalog of Tens of Thousands of Viruses from Human Metagenomes Reveals Hidden Associations with Chronic Diseases.</title>
        <authorList>
            <person name="Tisza M.J."/>
            <person name="Buck C.B."/>
        </authorList>
    </citation>
    <scope>NUCLEOTIDE SEQUENCE</scope>
    <source>
        <strain evidence="2">CtnLs3</strain>
    </source>
</reference>
<accession>A0A8S5TEN0</accession>
<protein>
    <submittedName>
        <fullName evidence="2">Uncharacterized protein</fullName>
    </submittedName>
</protein>
<dbReference type="EMBL" id="BK032804">
    <property type="protein sequence ID" value="DAF61202.1"/>
    <property type="molecule type" value="Genomic_DNA"/>
</dbReference>
<evidence type="ECO:0000256" key="1">
    <source>
        <dbReference type="SAM" id="MobiDB-lite"/>
    </source>
</evidence>
<name>A0A8S5TEN0_9CAUD</name>
<evidence type="ECO:0000313" key="2">
    <source>
        <dbReference type="EMBL" id="DAF61202.1"/>
    </source>
</evidence>
<organism evidence="2">
    <name type="scientific">Siphoviridae sp. ctnLs3</name>
    <dbReference type="NCBI Taxonomy" id="2827937"/>
    <lineage>
        <taxon>Viruses</taxon>
        <taxon>Duplodnaviria</taxon>
        <taxon>Heunggongvirae</taxon>
        <taxon>Uroviricota</taxon>
        <taxon>Caudoviricetes</taxon>
    </lineage>
</organism>
<sequence>MTPRGGTHPCSNKPSRCSDRRLAISCAHHQAAGLQRTREITPSPHDLLRKPIEGAAREAQGQTHRVRAAIGSGEDSNTRGL</sequence>
<feature type="region of interest" description="Disordered" evidence="1">
    <location>
        <begin position="56"/>
        <end position="81"/>
    </location>
</feature>